<feature type="domain" description="SGNH hydrolase-type esterase" evidence="2">
    <location>
        <begin position="210"/>
        <end position="372"/>
    </location>
</feature>
<dbReference type="Pfam" id="PF13472">
    <property type="entry name" value="Lipase_GDSL_2"/>
    <property type="match status" value="1"/>
</dbReference>
<reference evidence="3 4" key="1">
    <citation type="journal article" date="2019" name="Gut">
        <title>Antibiotics-induced monodominance of a novel gut bacterial order.</title>
        <authorList>
            <person name="Hildebrand F."/>
            <person name="Moitinho-Silva L."/>
            <person name="Blasche S."/>
            <person name="Jahn M.T."/>
            <person name="Gossmann T.I."/>
            <person name="Heuerta-Cepas J."/>
            <person name="Hercog R."/>
            <person name="Luetge M."/>
            <person name="Bahram M."/>
            <person name="Pryszlak A."/>
            <person name="Alves R.J."/>
            <person name="Waszak S.M."/>
            <person name="Zhu A."/>
            <person name="Ye L."/>
            <person name="Costea P.I."/>
            <person name="Aalvink S."/>
            <person name="Belzer C."/>
            <person name="Forslund S.K."/>
            <person name="Sunagawa S."/>
            <person name="Hentschel U."/>
            <person name="Merten C."/>
            <person name="Patil K.R."/>
            <person name="Benes V."/>
            <person name="Bork P."/>
        </authorList>
    </citation>
    <scope>NUCLEOTIDE SEQUENCE [LARGE SCALE GENOMIC DNA]</scope>
    <source>
        <strain evidence="3 4">HDS1380</strain>
    </source>
</reference>
<dbReference type="Gene3D" id="3.40.50.1110">
    <property type="entry name" value="SGNH hydrolase"/>
    <property type="match status" value="1"/>
</dbReference>
<evidence type="ECO:0000259" key="2">
    <source>
        <dbReference type="Pfam" id="PF13472"/>
    </source>
</evidence>
<dbReference type="EMBL" id="SDOZ01000003">
    <property type="protein sequence ID" value="RXZ58336.1"/>
    <property type="molecule type" value="Genomic_DNA"/>
</dbReference>
<dbReference type="GO" id="GO:0004622">
    <property type="term" value="F:phosphatidylcholine lysophospholipase activity"/>
    <property type="evidence" value="ECO:0007669"/>
    <property type="project" value="TreeGrafter"/>
</dbReference>
<name>A0A4Q2K9U2_9FIRM</name>
<dbReference type="PANTHER" id="PTHR30383">
    <property type="entry name" value="THIOESTERASE 1/PROTEASE 1/LYSOPHOSPHOLIPASE L1"/>
    <property type="match status" value="1"/>
</dbReference>
<dbReference type="PROSITE" id="PS51257">
    <property type="entry name" value="PROKAR_LIPOPROTEIN"/>
    <property type="match status" value="1"/>
</dbReference>
<evidence type="ECO:0000313" key="3">
    <source>
        <dbReference type="EMBL" id="RXZ58336.1"/>
    </source>
</evidence>
<comment type="caution">
    <text evidence="3">The sequence shown here is derived from an EMBL/GenBank/DDBJ whole genome shotgun (WGS) entry which is preliminary data.</text>
</comment>
<dbReference type="InterPro" id="IPR013830">
    <property type="entry name" value="SGNH_hydro"/>
</dbReference>
<keyword evidence="4" id="KW-1185">Reference proteome</keyword>
<gene>
    <name evidence="3" type="ORF">ESZ91_09805</name>
</gene>
<dbReference type="OrthoDB" id="388542at2"/>
<dbReference type="RefSeq" id="WP_129226741.1">
    <property type="nucleotide sequence ID" value="NZ_SDOZ01000003.1"/>
</dbReference>
<organism evidence="3 4">
    <name type="scientific">Candidatus Borkfalkia ceftriaxoniphila</name>
    <dbReference type="NCBI Taxonomy" id="2508949"/>
    <lineage>
        <taxon>Bacteria</taxon>
        <taxon>Bacillati</taxon>
        <taxon>Bacillota</taxon>
        <taxon>Clostridia</taxon>
        <taxon>Christensenellales</taxon>
        <taxon>Christensenellaceae</taxon>
        <taxon>Candidatus Borkfalkia</taxon>
    </lineage>
</organism>
<sequence>MKKRILAILSVLAISLCCVLAACQSEKDLTLSGYDKDGLELIEYDKAYAPFWEGTTVYNESCVFIKGEDGKITLKTMFTPTKVIAVRDSTLEITYKEGTDYTYRDGVFTLTENSSIPYFTYNQAHYNVGKGVTTLTDEERADLTGIDIQTYGVMHTEGAAIAMRQVCITYKHKADDWQKMEGFNQKWQGEKLSKTLAKLENKEPVEITLYGDSITSINAQGTGASSAGIGRAPYFPCWAQGFEDALEYKFQSDVTVHNLGLGGWNSYDGLLNAEGKLDKYQPDLFVLAFGMNDAPHGKSVKEYKDNLQGMIDIVRTANPAAEVIIISTTNRNIDMVWENNAVRHADYLPAVYELAEENENVAVCDMTAFTDSLFQYKASYECFYNNINHPIDYMVRAYVANMMKLFLR</sequence>
<keyword evidence="1" id="KW-0732">Signal</keyword>
<feature type="chain" id="PRO_5020582383" evidence="1">
    <location>
        <begin position="22"/>
        <end position="408"/>
    </location>
</feature>
<dbReference type="InterPro" id="IPR051532">
    <property type="entry name" value="Ester_Hydrolysis_Enzymes"/>
</dbReference>
<protein>
    <submittedName>
        <fullName evidence="3">SGNH/GDSL hydrolase family protein</fullName>
    </submittedName>
</protein>
<keyword evidence="3" id="KW-0378">Hydrolase</keyword>
<evidence type="ECO:0000313" key="4">
    <source>
        <dbReference type="Proteomes" id="UP000291269"/>
    </source>
</evidence>
<accession>A0A4Q2K9U2</accession>
<feature type="signal peptide" evidence="1">
    <location>
        <begin position="1"/>
        <end position="21"/>
    </location>
</feature>
<dbReference type="CDD" id="cd00229">
    <property type="entry name" value="SGNH_hydrolase"/>
    <property type="match status" value="1"/>
</dbReference>
<dbReference type="Proteomes" id="UP000291269">
    <property type="component" value="Unassembled WGS sequence"/>
</dbReference>
<proteinExistence type="predicted"/>
<dbReference type="SUPFAM" id="SSF52266">
    <property type="entry name" value="SGNH hydrolase"/>
    <property type="match status" value="1"/>
</dbReference>
<evidence type="ECO:0000256" key="1">
    <source>
        <dbReference type="SAM" id="SignalP"/>
    </source>
</evidence>
<dbReference type="InterPro" id="IPR036514">
    <property type="entry name" value="SGNH_hydro_sf"/>
</dbReference>
<dbReference type="AlphaFoldDB" id="A0A4Q2K9U2"/>
<dbReference type="PANTHER" id="PTHR30383:SF5">
    <property type="entry name" value="SGNH HYDROLASE-TYPE ESTERASE DOMAIN-CONTAINING PROTEIN"/>
    <property type="match status" value="1"/>
</dbReference>